<dbReference type="AlphaFoldDB" id="A0A7U9HCQ5"/>
<accession>A0A7U9HCQ5</accession>
<reference evidence="2" key="1">
    <citation type="journal article" date="2013" name="Genome Biol. Evol.">
        <title>The genome sequence of Streptomyces lividans 66 reveals a novel tRNA-dependent peptide biosynthetic system within a metal-related genomic island.</title>
        <authorList>
            <person name="Cruz-Morales P."/>
            <person name="Vijgenboom E."/>
            <person name="Iruegas-Bocardo F."/>
            <person name="Girard G."/>
            <person name="Yanez-Guerra L.A."/>
            <person name="Ramos-Aboites H.E."/>
            <person name="Pernodet J.L."/>
            <person name="Anne J."/>
            <person name="van Wezel G.P."/>
            <person name="Barona-Gomez F."/>
        </authorList>
    </citation>
    <scope>NUCLEOTIDE SEQUENCE [LARGE SCALE GENOMIC DNA]</scope>
    <source>
        <strain evidence="2">1326</strain>
    </source>
</reference>
<proteinExistence type="predicted"/>
<evidence type="ECO:0000313" key="2">
    <source>
        <dbReference type="Proteomes" id="UP000014062"/>
    </source>
</evidence>
<sequence length="37" mass="3962">MAGPSFLFLFSAVPAPRVPRAERRMPVAHRGVVGGRA</sequence>
<organism evidence="1 2">
    <name type="scientific">Streptomyces lividans 1326</name>
    <dbReference type="NCBI Taxonomy" id="1200984"/>
    <lineage>
        <taxon>Bacteria</taxon>
        <taxon>Bacillati</taxon>
        <taxon>Actinomycetota</taxon>
        <taxon>Actinomycetes</taxon>
        <taxon>Kitasatosporales</taxon>
        <taxon>Streptomycetaceae</taxon>
        <taxon>Streptomyces</taxon>
    </lineage>
</organism>
<protein>
    <submittedName>
        <fullName evidence="1">Uncharacterized protein</fullName>
    </submittedName>
</protein>
<dbReference type="EMBL" id="CM001889">
    <property type="protein sequence ID" value="EOY49963.1"/>
    <property type="molecule type" value="Genomic_DNA"/>
</dbReference>
<gene>
    <name evidence="1" type="ORF">SLI_5255</name>
</gene>
<evidence type="ECO:0000313" key="1">
    <source>
        <dbReference type="EMBL" id="EOY49963.1"/>
    </source>
</evidence>
<name>A0A7U9HCQ5_STRLI</name>
<dbReference type="Proteomes" id="UP000014062">
    <property type="component" value="Chromosome"/>
</dbReference>